<feature type="domain" description="NB-ARC" evidence="3">
    <location>
        <begin position="186"/>
        <end position="296"/>
    </location>
</feature>
<dbReference type="Pfam" id="PF00931">
    <property type="entry name" value="NB-ARC"/>
    <property type="match status" value="1"/>
</dbReference>
<name>A0AAD8NTJ1_TARER</name>
<keyword evidence="5" id="KW-1185">Reference proteome</keyword>
<feature type="compositionally biased region" description="Basic and acidic residues" evidence="2">
    <location>
        <begin position="117"/>
        <end position="136"/>
    </location>
</feature>
<dbReference type="Gene3D" id="3.40.50.300">
    <property type="entry name" value="P-loop containing nucleotide triphosphate hydrolases"/>
    <property type="match status" value="1"/>
</dbReference>
<keyword evidence="1" id="KW-0611">Plant defense</keyword>
<protein>
    <recommendedName>
        <fullName evidence="3">NB-ARC domain-containing protein</fullName>
    </recommendedName>
</protein>
<comment type="caution">
    <text evidence="4">The sequence shown here is derived from an EMBL/GenBank/DDBJ whole genome shotgun (WGS) entry which is preliminary data.</text>
</comment>
<dbReference type="PANTHER" id="PTHR36766">
    <property type="entry name" value="PLANT BROAD-SPECTRUM MILDEW RESISTANCE PROTEIN RPW8"/>
    <property type="match status" value="1"/>
</dbReference>
<evidence type="ECO:0000259" key="3">
    <source>
        <dbReference type="Pfam" id="PF00931"/>
    </source>
</evidence>
<dbReference type="Proteomes" id="UP001229421">
    <property type="component" value="Unassembled WGS sequence"/>
</dbReference>
<dbReference type="SUPFAM" id="SSF52540">
    <property type="entry name" value="P-loop containing nucleoside triphosphate hydrolases"/>
    <property type="match status" value="2"/>
</dbReference>
<dbReference type="PRINTS" id="PR00364">
    <property type="entry name" value="DISEASERSIST"/>
</dbReference>
<dbReference type="InterPro" id="IPR027417">
    <property type="entry name" value="P-loop_NTPase"/>
</dbReference>
<organism evidence="4 5">
    <name type="scientific">Tagetes erecta</name>
    <name type="common">African marigold</name>
    <dbReference type="NCBI Taxonomy" id="13708"/>
    <lineage>
        <taxon>Eukaryota</taxon>
        <taxon>Viridiplantae</taxon>
        <taxon>Streptophyta</taxon>
        <taxon>Embryophyta</taxon>
        <taxon>Tracheophyta</taxon>
        <taxon>Spermatophyta</taxon>
        <taxon>Magnoliopsida</taxon>
        <taxon>eudicotyledons</taxon>
        <taxon>Gunneridae</taxon>
        <taxon>Pentapetalae</taxon>
        <taxon>asterids</taxon>
        <taxon>campanulids</taxon>
        <taxon>Asterales</taxon>
        <taxon>Asteraceae</taxon>
        <taxon>Asteroideae</taxon>
        <taxon>Heliantheae alliance</taxon>
        <taxon>Tageteae</taxon>
        <taxon>Tagetes</taxon>
    </lineage>
</organism>
<dbReference type="InterPro" id="IPR002182">
    <property type="entry name" value="NB-ARC"/>
</dbReference>
<accession>A0AAD8NTJ1</accession>
<evidence type="ECO:0000256" key="2">
    <source>
        <dbReference type="SAM" id="MobiDB-lite"/>
    </source>
</evidence>
<dbReference type="GO" id="GO:0043531">
    <property type="term" value="F:ADP binding"/>
    <property type="evidence" value="ECO:0007669"/>
    <property type="project" value="InterPro"/>
</dbReference>
<evidence type="ECO:0000313" key="4">
    <source>
        <dbReference type="EMBL" id="KAK1420106.1"/>
    </source>
</evidence>
<gene>
    <name evidence="4" type="ORF">QVD17_21441</name>
</gene>
<proteinExistence type="predicted"/>
<dbReference type="PANTHER" id="PTHR36766:SF55">
    <property type="entry name" value="OS11G0492900 PROTEIN"/>
    <property type="match status" value="1"/>
</dbReference>
<dbReference type="AlphaFoldDB" id="A0AAD8NTJ1"/>
<dbReference type="EMBL" id="JAUHHV010000006">
    <property type="protein sequence ID" value="KAK1420106.1"/>
    <property type="molecule type" value="Genomic_DNA"/>
</dbReference>
<reference evidence="4" key="1">
    <citation type="journal article" date="2023" name="bioRxiv">
        <title>Improved chromosome-level genome assembly for marigold (Tagetes erecta).</title>
        <authorList>
            <person name="Jiang F."/>
            <person name="Yuan L."/>
            <person name="Wang S."/>
            <person name="Wang H."/>
            <person name="Xu D."/>
            <person name="Wang A."/>
            <person name="Fan W."/>
        </authorList>
    </citation>
    <scope>NUCLEOTIDE SEQUENCE</scope>
    <source>
        <strain evidence="4">WSJ</strain>
        <tissue evidence="4">Leaf</tissue>
    </source>
</reference>
<evidence type="ECO:0000256" key="1">
    <source>
        <dbReference type="ARBA" id="ARBA00022821"/>
    </source>
</evidence>
<sequence>MGDHENEGDEIVYEGDEIEQHLVKKVRDAISKLVEQQNLMIKYFSFKDDFDHLLENIITRKTTQDAKVDWHIERRNNLYALNNLVTEWQIIIKNQKTLSHKEMYDCCKEIKKSMTKMKKEISGEESSSRGDHDGSVSHHQQPNHPIYERNKNQVYRWSSRHAPRKVLGLDNKILEMERDVVLQNVNDSFKVYGVVGVAGIGKTTLCQAFFRLNSVKQRFSPRIWVCLSKQEHGRQDYREEIVVRMLKCLGIDDQVIDNAAGKNDVCRLKRLILLLRLQLIGKRYLIVLDDAWNEDKSVTPFFSNLNQKEQMDENWGEELAYGLPKGRGGAVVSSSTSDALLKTMLGNDVSLQYLQPQTDEIISEIFKDAVTGYGEDAKELPQHLEDLKAKWLKKCDGIPLAAKLLATIARESSNIKA</sequence>
<feature type="region of interest" description="Disordered" evidence="2">
    <location>
        <begin position="117"/>
        <end position="150"/>
    </location>
</feature>
<dbReference type="GO" id="GO:0006952">
    <property type="term" value="P:defense response"/>
    <property type="evidence" value="ECO:0007669"/>
    <property type="project" value="UniProtKB-KW"/>
</dbReference>
<evidence type="ECO:0000313" key="5">
    <source>
        <dbReference type="Proteomes" id="UP001229421"/>
    </source>
</evidence>